<evidence type="ECO:0008006" key="3">
    <source>
        <dbReference type="Google" id="ProtNLM"/>
    </source>
</evidence>
<organism evidence="1 2">
    <name type="scientific">Mucilaginibacter pineti</name>
    <dbReference type="NCBI Taxonomy" id="1391627"/>
    <lineage>
        <taxon>Bacteria</taxon>
        <taxon>Pseudomonadati</taxon>
        <taxon>Bacteroidota</taxon>
        <taxon>Sphingobacteriia</taxon>
        <taxon>Sphingobacteriales</taxon>
        <taxon>Sphingobacteriaceae</taxon>
        <taxon>Mucilaginibacter</taxon>
    </lineage>
</organism>
<keyword evidence="2" id="KW-1185">Reference proteome</keyword>
<reference evidence="1 2" key="1">
    <citation type="submission" date="2016-10" db="EMBL/GenBank/DDBJ databases">
        <authorList>
            <person name="de Groot N.N."/>
        </authorList>
    </citation>
    <scope>NUCLEOTIDE SEQUENCE [LARGE SCALE GENOMIC DNA]</scope>
    <source>
        <strain evidence="1 2">47C3B</strain>
    </source>
</reference>
<protein>
    <recommendedName>
        <fullName evidence="3">PQQ-like domain-containing protein</fullName>
    </recommendedName>
</protein>
<name>A0A1G7ADU6_9SPHI</name>
<gene>
    <name evidence="1" type="ORF">SAMN05216464_10447</name>
</gene>
<dbReference type="Proteomes" id="UP000199072">
    <property type="component" value="Unassembled WGS sequence"/>
</dbReference>
<dbReference type="EMBL" id="FNAI01000004">
    <property type="protein sequence ID" value="SDE12637.1"/>
    <property type="molecule type" value="Genomic_DNA"/>
</dbReference>
<dbReference type="RefSeq" id="WP_091148938.1">
    <property type="nucleotide sequence ID" value="NZ_FNAI01000004.1"/>
</dbReference>
<dbReference type="STRING" id="1391627.SAMN05216464_10447"/>
<sequence length="183" mass="21021">MKIHRFDIGTYSVEIDCAPPPYNPKSTGNANVYNALYFVESEYRHPSVYQISTFLSDNLLKRILIGAMGGATTVHENSFITEKDRLVICCSDTIFCLQTPDLSLLWKTKADDVTCFQIFKYQSDYIIHGEVEISRLSHNGDILWHQGGADIFTEEFKITDNYIYATDFGYRKYMFDFDGNNIS</sequence>
<accession>A0A1G7ADU6</accession>
<dbReference type="OrthoDB" id="334526at2"/>
<proteinExistence type="predicted"/>
<evidence type="ECO:0000313" key="2">
    <source>
        <dbReference type="Proteomes" id="UP000199072"/>
    </source>
</evidence>
<dbReference type="AlphaFoldDB" id="A0A1G7ADU6"/>
<evidence type="ECO:0000313" key="1">
    <source>
        <dbReference type="EMBL" id="SDE12637.1"/>
    </source>
</evidence>